<evidence type="ECO:0000256" key="2">
    <source>
        <dbReference type="SAM" id="SignalP"/>
    </source>
</evidence>
<organism evidence="3 4">
    <name type="scientific">Albimonas donghaensis</name>
    <dbReference type="NCBI Taxonomy" id="356660"/>
    <lineage>
        <taxon>Bacteria</taxon>
        <taxon>Pseudomonadati</taxon>
        <taxon>Pseudomonadota</taxon>
        <taxon>Alphaproteobacteria</taxon>
        <taxon>Rhodobacterales</taxon>
        <taxon>Paracoccaceae</taxon>
        <taxon>Albimonas</taxon>
    </lineage>
</organism>
<evidence type="ECO:0000256" key="1">
    <source>
        <dbReference type="SAM" id="Coils"/>
    </source>
</evidence>
<keyword evidence="4" id="KW-1185">Reference proteome</keyword>
<dbReference type="AlphaFoldDB" id="A0A1H2R721"/>
<sequence>MCGPAVALAALPALATAGGAAATAATTGLTLGTLATTVGAGLAATGSIASGIQQSQAQNDYAEAQAERAKYETMLGAIEDQRTRERMREELGRTLAQLAGRGVQLDSPSALAIGERAARETSFASQSVRSGAAARAGTLTAEARQSRGLASSALMRGTLSAAGGLLTKAPDLWPGLAETQVYAP</sequence>
<proteinExistence type="predicted"/>
<keyword evidence="2" id="KW-0732">Signal</keyword>
<feature type="chain" id="PRO_5011530000" evidence="2">
    <location>
        <begin position="23"/>
        <end position="184"/>
    </location>
</feature>
<dbReference type="EMBL" id="FNMZ01000001">
    <property type="protein sequence ID" value="SDW15263.1"/>
    <property type="molecule type" value="Genomic_DNA"/>
</dbReference>
<dbReference type="OrthoDB" id="7864503at2"/>
<accession>A0A1H2R721</accession>
<protein>
    <submittedName>
        <fullName evidence="3">Uncharacterized protein</fullName>
    </submittedName>
</protein>
<dbReference type="Proteomes" id="UP000199118">
    <property type="component" value="Unassembled WGS sequence"/>
</dbReference>
<reference evidence="3 4" key="1">
    <citation type="submission" date="2016-10" db="EMBL/GenBank/DDBJ databases">
        <authorList>
            <person name="de Groot N.N."/>
        </authorList>
    </citation>
    <scope>NUCLEOTIDE SEQUENCE [LARGE SCALE GENOMIC DNA]</scope>
    <source>
        <strain evidence="3 4">DSM 17890</strain>
    </source>
</reference>
<feature type="signal peptide" evidence="2">
    <location>
        <begin position="1"/>
        <end position="22"/>
    </location>
</feature>
<dbReference type="RefSeq" id="WP_092679330.1">
    <property type="nucleotide sequence ID" value="NZ_FNMZ01000001.1"/>
</dbReference>
<name>A0A1H2R721_9RHOB</name>
<evidence type="ECO:0000313" key="4">
    <source>
        <dbReference type="Proteomes" id="UP000199118"/>
    </source>
</evidence>
<feature type="coiled-coil region" evidence="1">
    <location>
        <begin position="52"/>
        <end position="81"/>
    </location>
</feature>
<dbReference type="STRING" id="356660.SAMN05444336_101258"/>
<gene>
    <name evidence="3" type="ORF">SAMN05444336_101258</name>
</gene>
<keyword evidence="1" id="KW-0175">Coiled coil</keyword>
<evidence type="ECO:0000313" key="3">
    <source>
        <dbReference type="EMBL" id="SDW15263.1"/>
    </source>
</evidence>